<dbReference type="PANTHER" id="PTHR12879">
    <property type="entry name" value="SPHINGOLIPID DELTA 4 DESATURASE/C-4 HYDROXYLASE PROTEIN DES2"/>
    <property type="match status" value="1"/>
</dbReference>
<evidence type="ECO:0000313" key="4">
    <source>
        <dbReference type="Proteomes" id="UP000688137"/>
    </source>
</evidence>
<dbReference type="Proteomes" id="UP000688137">
    <property type="component" value="Unassembled WGS sequence"/>
</dbReference>
<dbReference type="AlphaFoldDB" id="A0A8S1LXL2"/>
<gene>
    <name evidence="3" type="ORF">PPRIM_AZ9-3.1.T0450140</name>
</gene>
<keyword evidence="1" id="KW-1133">Transmembrane helix</keyword>
<feature type="transmembrane region" description="Helical" evidence="1">
    <location>
        <begin position="78"/>
        <end position="95"/>
    </location>
</feature>
<dbReference type="EMBL" id="CAJJDM010000045">
    <property type="protein sequence ID" value="CAD8070263.1"/>
    <property type="molecule type" value="Genomic_DNA"/>
</dbReference>
<keyword evidence="4" id="KW-1185">Reference proteome</keyword>
<dbReference type="Pfam" id="PF08557">
    <property type="entry name" value="Lipid_DES"/>
    <property type="match status" value="1"/>
</dbReference>
<protein>
    <recommendedName>
        <fullName evidence="2">Sphingolipid delta4-desaturase N-terminal domain-containing protein</fullName>
    </recommendedName>
</protein>
<dbReference type="Pfam" id="PF00487">
    <property type="entry name" value="FA_desaturase"/>
    <property type="match status" value="1"/>
</dbReference>
<dbReference type="PANTHER" id="PTHR12879:SF8">
    <property type="entry name" value="SPHINGOLIPID DELTA(4)-DESATURASE DES1"/>
    <property type="match status" value="1"/>
</dbReference>
<feature type="transmembrane region" description="Helical" evidence="1">
    <location>
        <begin position="216"/>
        <end position="236"/>
    </location>
</feature>
<dbReference type="GO" id="GO:0042284">
    <property type="term" value="F:sphingolipid delta-4 desaturase activity"/>
    <property type="evidence" value="ECO:0007669"/>
    <property type="project" value="TreeGrafter"/>
</dbReference>
<dbReference type="GO" id="GO:0046513">
    <property type="term" value="P:ceramide biosynthetic process"/>
    <property type="evidence" value="ECO:0007669"/>
    <property type="project" value="TreeGrafter"/>
</dbReference>
<feature type="domain" description="Sphingolipid delta4-desaturase N-terminal" evidence="2">
    <location>
        <begin position="39"/>
        <end position="77"/>
    </location>
</feature>
<organism evidence="3 4">
    <name type="scientific">Paramecium primaurelia</name>
    <dbReference type="NCBI Taxonomy" id="5886"/>
    <lineage>
        <taxon>Eukaryota</taxon>
        <taxon>Sar</taxon>
        <taxon>Alveolata</taxon>
        <taxon>Ciliophora</taxon>
        <taxon>Intramacronucleata</taxon>
        <taxon>Oligohymenophorea</taxon>
        <taxon>Peniculida</taxon>
        <taxon>Parameciidae</taxon>
        <taxon>Paramecium</taxon>
    </lineage>
</organism>
<evidence type="ECO:0000256" key="1">
    <source>
        <dbReference type="SAM" id="Phobius"/>
    </source>
</evidence>
<accession>A0A8S1LXL2</accession>
<dbReference type="InterPro" id="IPR013866">
    <property type="entry name" value="Sphingolipid_d4-desaturase_N"/>
</dbReference>
<comment type="caution">
    <text evidence="3">The sequence shown here is derived from an EMBL/GenBank/DDBJ whole genome shotgun (WGS) entry which is preliminary data.</text>
</comment>
<dbReference type="GO" id="GO:0016020">
    <property type="term" value="C:membrane"/>
    <property type="evidence" value="ECO:0007669"/>
    <property type="project" value="GOC"/>
</dbReference>
<proteinExistence type="predicted"/>
<feature type="transmembrane region" description="Helical" evidence="1">
    <location>
        <begin position="242"/>
        <end position="263"/>
    </location>
</feature>
<feature type="transmembrane region" description="Helical" evidence="1">
    <location>
        <begin position="100"/>
        <end position="122"/>
    </location>
</feature>
<evidence type="ECO:0000259" key="2">
    <source>
        <dbReference type="SMART" id="SM01269"/>
    </source>
</evidence>
<dbReference type="SMART" id="SM01269">
    <property type="entry name" value="Lipid_DES"/>
    <property type="match status" value="1"/>
</dbReference>
<keyword evidence="1" id="KW-0812">Transmembrane</keyword>
<dbReference type="InterPro" id="IPR005804">
    <property type="entry name" value="FA_desaturase_dom"/>
</dbReference>
<sequence>MKKNKFGLLEDMTEPGLIKKSNDVSWKNDEIYKQTNFDKNTTYFHIMGHEESHAVRRREILKNHPEIQVLFGNDINSAWLGITFVLLQFSFITLFSQLNFFWFLITAYVFGATLSHALHVLVHDFTHFTCFESIVLNKLMAIWANFGQGVPSAITFGRYHADHHTFLNLETLDPDLPSRFELKYIKGPLMKFLFVAFLPLFYALRPVILRPLKPNTYEVINAVSVFFVDYLIVHYIGMQGLLWLLLSTYFGLSVHPFAVHLIAEHYEFINRMETYDYIGWANFFVLNIGYHTEHHDFPMIPWTRLPLLRKMVPEYYENLPCHTNYVHTLLAYIFDGYMGPFSRIVRSSPINFKQ</sequence>
<keyword evidence="1" id="KW-0472">Membrane</keyword>
<feature type="transmembrane region" description="Helical" evidence="1">
    <location>
        <begin position="184"/>
        <end position="204"/>
    </location>
</feature>
<evidence type="ECO:0000313" key="3">
    <source>
        <dbReference type="EMBL" id="CAD8070263.1"/>
    </source>
</evidence>
<dbReference type="OMA" id="AKEYYDD"/>
<name>A0A8S1LXL2_PARPR</name>
<reference evidence="3" key="1">
    <citation type="submission" date="2021-01" db="EMBL/GenBank/DDBJ databases">
        <authorList>
            <consortium name="Genoscope - CEA"/>
            <person name="William W."/>
        </authorList>
    </citation>
    <scope>NUCLEOTIDE SEQUENCE</scope>
</reference>